<dbReference type="Gene3D" id="1.10.1020.10">
    <property type="entry name" value="Adenine-specific Methyltransferase, Domain 2"/>
    <property type="match status" value="1"/>
</dbReference>
<evidence type="ECO:0000313" key="8">
    <source>
        <dbReference type="EMBL" id="MDY2588505.1"/>
    </source>
</evidence>
<dbReference type="PROSITE" id="PS00092">
    <property type="entry name" value="N6_MTASE"/>
    <property type="match status" value="1"/>
</dbReference>
<proteinExistence type="inferred from homology"/>
<dbReference type="InterPro" id="IPR029063">
    <property type="entry name" value="SAM-dependent_MTases_sf"/>
</dbReference>
<evidence type="ECO:0000256" key="2">
    <source>
        <dbReference type="ARBA" id="ARBA00011900"/>
    </source>
</evidence>
<dbReference type="InterPro" id="IPR012263">
    <property type="entry name" value="M_m6A_EcoRV"/>
</dbReference>
<dbReference type="EMBL" id="JAXDAE010000021">
    <property type="protein sequence ID" value="MDY2588505.1"/>
    <property type="molecule type" value="Genomic_DNA"/>
</dbReference>
<dbReference type="GO" id="GO:0009007">
    <property type="term" value="F:site-specific DNA-methyltransferase (adenine-specific) activity"/>
    <property type="evidence" value="ECO:0007669"/>
    <property type="project" value="UniProtKB-EC"/>
</dbReference>
<keyword evidence="3 7" id="KW-0489">Methyltransferase</keyword>
<dbReference type="InterPro" id="IPR002052">
    <property type="entry name" value="DNA_methylase_N6_adenine_CS"/>
</dbReference>
<name>A0ABU5EPX1_9FLAO</name>
<dbReference type="GO" id="GO:0032259">
    <property type="term" value="P:methylation"/>
    <property type="evidence" value="ECO:0007669"/>
    <property type="project" value="UniProtKB-KW"/>
</dbReference>
<evidence type="ECO:0000256" key="6">
    <source>
        <dbReference type="ARBA" id="ARBA00047942"/>
    </source>
</evidence>
<protein>
    <recommendedName>
        <fullName evidence="2 7">Site-specific DNA-methyltransferase (adenine-specific)</fullName>
        <ecNumber evidence="2 7">2.1.1.72</ecNumber>
    </recommendedName>
</protein>
<dbReference type="Gene3D" id="3.40.50.150">
    <property type="entry name" value="Vaccinia Virus protein VP39"/>
    <property type="match status" value="1"/>
</dbReference>
<dbReference type="Pfam" id="PF02086">
    <property type="entry name" value="MethyltransfD12"/>
    <property type="match status" value="1"/>
</dbReference>
<comment type="caution">
    <text evidence="8">The sequence shown here is derived from an EMBL/GenBank/DDBJ whole genome shotgun (WGS) entry which is preliminary data.</text>
</comment>
<dbReference type="InterPro" id="IPR023095">
    <property type="entry name" value="Ade_MeTrfase_dom_2"/>
</dbReference>
<evidence type="ECO:0000256" key="5">
    <source>
        <dbReference type="ARBA" id="ARBA00022691"/>
    </source>
</evidence>
<dbReference type="PANTHER" id="PTHR30481">
    <property type="entry name" value="DNA ADENINE METHYLASE"/>
    <property type="match status" value="1"/>
</dbReference>
<dbReference type="InterPro" id="IPR012327">
    <property type="entry name" value="MeTrfase_D12"/>
</dbReference>
<dbReference type="SUPFAM" id="SSF53335">
    <property type="entry name" value="S-adenosyl-L-methionine-dependent methyltransferases"/>
    <property type="match status" value="1"/>
</dbReference>
<keyword evidence="4 7" id="KW-0808">Transferase</keyword>
<evidence type="ECO:0000256" key="7">
    <source>
        <dbReference type="RuleBase" id="RU361257"/>
    </source>
</evidence>
<evidence type="ECO:0000256" key="4">
    <source>
        <dbReference type="ARBA" id="ARBA00022679"/>
    </source>
</evidence>
<dbReference type="PIRSF" id="PIRSF000398">
    <property type="entry name" value="M_m6A_EcoRV"/>
    <property type="match status" value="1"/>
</dbReference>
<evidence type="ECO:0000313" key="9">
    <source>
        <dbReference type="Proteomes" id="UP001285855"/>
    </source>
</evidence>
<sequence>MKKYNTKESEPCIVKDLFYEYNVGAKPFLKWVGGKRQLLNDFQELYPKELKNKTIKNYYEPFVGGGAVFFDVAQNFEIENAFLYDINEELILTYLVIQKDVTKLLEFLHRYDKQYKKLSEVKQKEYYYDIRESFNQQRFNIDYDKYSENWIPRAAQTIFLNRTCFNGLFRFNSRGGFNSPQGKYKNPKIVDEPNLLNVSKLLEIATIKKADFKEVKHDLNGVSSFLYFDPPYKPISKTSSFTSYSKLNFEDDEQLQLASLYYELNERGYKLMLSNSDPKNTDPSDDFFDDIYKDYRITRVDAKRSINSDPKKRKSIKEIVVTNY</sequence>
<comment type="catalytic activity">
    <reaction evidence="6 7">
        <text>a 2'-deoxyadenosine in DNA + S-adenosyl-L-methionine = an N(6)-methyl-2'-deoxyadenosine in DNA + S-adenosyl-L-homocysteine + H(+)</text>
        <dbReference type="Rhea" id="RHEA:15197"/>
        <dbReference type="Rhea" id="RHEA-COMP:12418"/>
        <dbReference type="Rhea" id="RHEA-COMP:12419"/>
        <dbReference type="ChEBI" id="CHEBI:15378"/>
        <dbReference type="ChEBI" id="CHEBI:57856"/>
        <dbReference type="ChEBI" id="CHEBI:59789"/>
        <dbReference type="ChEBI" id="CHEBI:90615"/>
        <dbReference type="ChEBI" id="CHEBI:90616"/>
        <dbReference type="EC" id="2.1.1.72"/>
    </reaction>
</comment>
<comment type="similarity">
    <text evidence="1 7">Belongs to the N(4)/N(6)-methyltransferase family.</text>
</comment>
<dbReference type="Proteomes" id="UP001285855">
    <property type="component" value="Unassembled WGS sequence"/>
</dbReference>
<dbReference type="PANTHER" id="PTHR30481:SF3">
    <property type="entry name" value="DNA ADENINE METHYLASE"/>
    <property type="match status" value="1"/>
</dbReference>
<reference evidence="8 9" key="1">
    <citation type="submission" date="2023-11" db="EMBL/GenBank/DDBJ databases">
        <title>Winogradskyella pelagius sp. nov., isolated from coastal sediment.</title>
        <authorList>
            <person name="Li F."/>
        </authorList>
    </citation>
    <scope>NUCLEOTIDE SEQUENCE [LARGE SCALE GENOMIC DNA]</scope>
    <source>
        <strain evidence="8 9">KCTC 23502</strain>
    </source>
</reference>
<accession>A0ABU5EPX1</accession>
<evidence type="ECO:0000256" key="3">
    <source>
        <dbReference type="ARBA" id="ARBA00022603"/>
    </source>
</evidence>
<gene>
    <name evidence="8" type="ORF">SNF14_14245</name>
</gene>
<dbReference type="EC" id="2.1.1.72" evidence="2 7"/>
<evidence type="ECO:0000256" key="1">
    <source>
        <dbReference type="ARBA" id="ARBA00006594"/>
    </source>
</evidence>
<dbReference type="RefSeq" id="WP_320556848.1">
    <property type="nucleotide sequence ID" value="NZ_JAXDAE010000021.1"/>
</dbReference>
<keyword evidence="5 7" id="KW-0949">S-adenosyl-L-methionine</keyword>
<organism evidence="8 9">
    <name type="scientific">Winogradskyella aquimaris</name>
    <dbReference type="NCBI Taxonomy" id="864074"/>
    <lineage>
        <taxon>Bacteria</taxon>
        <taxon>Pseudomonadati</taxon>
        <taxon>Bacteroidota</taxon>
        <taxon>Flavobacteriia</taxon>
        <taxon>Flavobacteriales</taxon>
        <taxon>Flavobacteriaceae</taxon>
        <taxon>Winogradskyella</taxon>
    </lineage>
</organism>
<dbReference type="PRINTS" id="PR00505">
    <property type="entry name" value="D12N6MTFRASE"/>
</dbReference>
<dbReference type="NCBIfam" id="TIGR00571">
    <property type="entry name" value="dam"/>
    <property type="match status" value="1"/>
</dbReference>
<keyword evidence="9" id="KW-1185">Reference proteome</keyword>